<keyword evidence="3" id="KW-0949">S-adenosyl-L-methionine</keyword>
<sequence>WILHNWNDDNCIKILKNCKEAISGNGNKKGGKVIIIDIVINEKEDRDEMREVKLCFDIVMMTSFDAKERDENHWKQIFTQAGFQTYKIYPNFGFRSLIELYP</sequence>
<keyword evidence="1" id="KW-0489">Methyltransferase</keyword>
<dbReference type="Proteomes" id="UP001341840">
    <property type="component" value="Unassembled WGS sequence"/>
</dbReference>
<dbReference type="Gene3D" id="3.40.50.150">
    <property type="entry name" value="Vaccinia Virus protein VP39"/>
    <property type="match status" value="1"/>
</dbReference>
<dbReference type="Pfam" id="PF00891">
    <property type="entry name" value="Methyltransf_2"/>
    <property type="match status" value="1"/>
</dbReference>
<evidence type="ECO:0000313" key="6">
    <source>
        <dbReference type="Proteomes" id="UP001341840"/>
    </source>
</evidence>
<dbReference type="SUPFAM" id="SSF53335">
    <property type="entry name" value="S-adenosyl-L-methionine-dependent methyltransferases"/>
    <property type="match status" value="1"/>
</dbReference>
<evidence type="ECO:0000259" key="4">
    <source>
        <dbReference type="Pfam" id="PF00891"/>
    </source>
</evidence>
<proteinExistence type="predicted"/>
<evidence type="ECO:0000256" key="2">
    <source>
        <dbReference type="ARBA" id="ARBA00022679"/>
    </source>
</evidence>
<dbReference type="PROSITE" id="PS51683">
    <property type="entry name" value="SAM_OMT_II"/>
    <property type="match status" value="1"/>
</dbReference>
<dbReference type="InterPro" id="IPR001077">
    <property type="entry name" value="COMT_C"/>
</dbReference>
<keyword evidence="6" id="KW-1185">Reference proteome</keyword>
<evidence type="ECO:0000256" key="3">
    <source>
        <dbReference type="ARBA" id="ARBA00022691"/>
    </source>
</evidence>
<keyword evidence="2" id="KW-0808">Transferase</keyword>
<evidence type="ECO:0000256" key="1">
    <source>
        <dbReference type="ARBA" id="ARBA00022603"/>
    </source>
</evidence>
<comment type="caution">
    <text evidence="5">The sequence shown here is derived from an EMBL/GenBank/DDBJ whole genome shotgun (WGS) entry which is preliminary data.</text>
</comment>
<dbReference type="InterPro" id="IPR016461">
    <property type="entry name" value="COMT-like"/>
</dbReference>
<dbReference type="EMBL" id="JASCZI010120887">
    <property type="protein sequence ID" value="MED6156977.1"/>
    <property type="molecule type" value="Genomic_DNA"/>
</dbReference>
<feature type="domain" description="O-methyltransferase C-terminal" evidence="4">
    <location>
        <begin position="1"/>
        <end position="84"/>
    </location>
</feature>
<reference evidence="5 6" key="1">
    <citation type="journal article" date="2023" name="Plants (Basel)">
        <title>Bridging the Gap: Combining Genomics and Transcriptomics Approaches to Understand Stylosanthes scabra, an Orphan Legume from the Brazilian Caatinga.</title>
        <authorList>
            <person name="Ferreira-Neto J.R.C."/>
            <person name="da Silva M.D."/>
            <person name="Binneck E."/>
            <person name="de Melo N.F."/>
            <person name="da Silva R.H."/>
            <person name="de Melo A.L.T.M."/>
            <person name="Pandolfi V."/>
            <person name="Bustamante F.O."/>
            <person name="Brasileiro-Vidal A.C."/>
            <person name="Benko-Iseppon A.M."/>
        </authorList>
    </citation>
    <scope>NUCLEOTIDE SEQUENCE [LARGE SCALE GENOMIC DNA]</scope>
    <source>
        <tissue evidence="5">Leaves</tissue>
    </source>
</reference>
<feature type="non-terminal residue" evidence="5">
    <location>
        <position position="1"/>
    </location>
</feature>
<accession>A0ABU6U769</accession>
<name>A0ABU6U769_9FABA</name>
<dbReference type="PANTHER" id="PTHR11746">
    <property type="entry name" value="O-METHYLTRANSFERASE"/>
    <property type="match status" value="1"/>
</dbReference>
<evidence type="ECO:0000313" key="5">
    <source>
        <dbReference type="EMBL" id="MED6156977.1"/>
    </source>
</evidence>
<dbReference type="InterPro" id="IPR029063">
    <property type="entry name" value="SAM-dependent_MTases_sf"/>
</dbReference>
<organism evidence="5 6">
    <name type="scientific">Stylosanthes scabra</name>
    <dbReference type="NCBI Taxonomy" id="79078"/>
    <lineage>
        <taxon>Eukaryota</taxon>
        <taxon>Viridiplantae</taxon>
        <taxon>Streptophyta</taxon>
        <taxon>Embryophyta</taxon>
        <taxon>Tracheophyta</taxon>
        <taxon>Spermatophyta</taxon>
        <taxon>Magnoliopsida</taxon>
        <taxon>eudicotyledons</taxon>
        <taxon>Gunneridae</taxon>
        <taxon>Pentapetalae</taxon>
        <taxon>rosids</taxon>
        <taxon>fabids</taxon>
        <taxon>Fabales</taxon>
        <taxon>Fabaceae</taxon>
        <taxon>Papilionoideae</taxon>
        <taxon>50 kb inversion clade</taxon>
        <taxon>dalbergioids sensu lato</taxon>
        <taxon>Dalbergieae</taxon>
        <taxon>Pterocarpus clade</taxon>
        <taxon>Stylosanthes</taxon>
    </lineage>
</organism>
<protein>
    <recommendedName>
        <fullName evidence="4">O-methyltransferase C-terminal domain-containing protein</fullName>
    </recommendedName>
</protein>
<gene>
    <name evidence="5" type="ORF">PIB30_019099</name>
</gene>